<dbReference type="Gene3D" id="3.20.20.140">
    <property type="entry name" value="Metal-dependent hydrolases"/>
    <property type="match status" value="1"/>
</dbReference>
<keyword evidence="1" id="KW-0456">Lyase</keyword>
<reference evidence="3 4" key="1">
    <citation type="submission" date="2019-12" db="EMBL/GenBank/DDBJ databases">
        <title>Complete genome sequence of Mycolicibacterium xenopi str. JCM15661T.</title>
        <authorList>
            <person name="Yoshida M."/>
            <person name="Fukano H."/>
            <person name="Asakura T."/>
            <person name="Hoshino Y."/>
        </authorList>
    </citation>
    <scope>NUCLEOTIDE SEQUENCE [LARGE SCALE GENOMIC DNA]</scope>
    <source>
        <strain evidence="3 4">JCM 15661T</strain>
    </source>
</reference>
<dbReference type="GO" id="GO:0019748">
    <property type="term" value="P:secondary metabolic process"/>
    <property type="evidence" value="ECO:0007669"/>
    <property type="project" value="TreeGrafter"/>
</dbReference>
<feature type="domain" description="Amidohydrolase-related" evidence="2">
    <location>
        <begin position="86"/>
        <end position="372"/>
    </location>
</feature>
<sequence>MDINDLVLVSVDDHVVEPPDVFEGRLPAKYVEFAPKFVTNPDGTNVWQYNGETISNVALNAVAGRPKEEYGIEPTSFSQLRPGTYDHNERVKDMSANGVLGSLCFPSFPQFCGQLFARTKDKDVALAMVRAYNDWHIDEWCGSHPGRFIPCALPAIWDPEVMAAEIRRVAKKGCHAITFSENPSKLGWPSIHSDHWDPVWRVCSEEAVVVCMHIGSSSQLSITSPDAPMDVLITLQPMNIVQAAADLVWSPMLRKFPDLKVALSEGGIGWIPYFLERIDYNYDRHHAWTGQDFGDKLPSEVFNEHVITCFIDDKFGMASRGALDIDMVTWECDYPHSDSNWPQSPEVFAQSIDGASDEEIDKITHRNAMRHFHYDPFPLLGGKENCTVGALRKSVEGHDVTIRSQRREGDQRTGMTAAADLQKMASAAAE</sequence>
<dbReference type="Pfam" id="PF04909">
    <property type="entry name" value="Amidohydro_2"/>
    <property type="match status" value="1"/>
</dbReference>
<evidence type="ECO:0000259" key="2">
    <source>
        <dbReference type="Pfam" id="PF04909"/>
    </source>
</evidence>
<protein>
    <submittedName>
        <fullName evidence="3">Amidohydrolase</fullName>
    </submittedName>
</protein>
<organism evidence="3 4">
    <name type="scientific">Mycobacterium xenopi</name>
    <dbReference type="NCBI Taxonomy" id="1789"/>
    <lineage>
        <taxon>Bacteria</taxon>
        <taxon>Bacillati</taxon>
        <taxon>Actinomycetota</taxon>
        <taxon>Actinomycetes</taxon>
        <taxon>Mycobacteriales</taxon>
        <taxon>Mycobacteriaceae</taxon>
        <taxon>Mycobacterium</taxon>
    </lineage>
</organism>
<dbReference type="Proteomes" id="UP000464624">
    <property type="component" value="Chromosome"/>
</dbReference>
<dbReference type="GO" id="GO:0016831">
    <property type="term" value="F:carboxy-lyase activity"/>
    <property type="evidence" value="ECO:0007669"/>
    <property type="project" value="InterPro"/>
</dbReference>
<dbReference type="GO" id="GO:0016787">
    <property type="term" value="F:hydrolase activity"/>
    <property type="evidence" value="ECO:0007669"/>
    <property type="project" value="InterPro"/>
</dbReference>
<evidence type="ECO:0000313" key="4">
    <source>
        <dbReference type="Proteomes" id="UP000464624"/>
    </source>
</evidence>
<dbReference type="InterPro" id="IPR006680">
    <property type="entry name" value="Amidohydro-rel"/>
</dbReference>
<proteinExistence type="predicted"/>
<dbReference type="SUPFAM" id="SSF51556">
    <property type="entry name" value="Metallo-dependent hydrolases"/>
    <property type="match status" value="1"/>
</dbReference>
<name>A0AAD1GZ73_MYCXE</name>
<dbReference type="InterPro" id="IPR032466">
    <property type="entry name" value="Metal_Hydrolase"/>
</dbReference>
<dbReference type="InterPro" id="IPR032465">
    <property type="entry name" value="ACMSD"/>
</dbReference>
<dbReference type="PANTHER" id="PTHR21240:SF28">
    <property type="entry name" value="ISO-OROTATE DECARBOXYLASE (EUROFUNG)"/>
    <property type="match status" value="1"/>
</dbReference>
<dbReference type="RefSeq" id="WP_085195512.1">
    <property type="nucleotide sequence ID" value="NZ_AP022314.1"/>
</dbReference>
<dbReference type="PANTHER" id="PTHR21240">
    <property type="entry name" value="2-AMINO-3-CARBOXYLMUCONATE-6-SEMIALDEHYDE DECARBOXYLASE"/>
    <property type="match status" value="1"/>
</dbReference>
<dbReference type="AlphaFoldDB" id="A0AAD1GZ73"/>
<dbReference type="KEGG" id="mxe:MYXE_17510"/>
<dbReference type="EMBL" id="AP022314">
    <property type="protein sequence ID" value="BBU21961.1"/>
    <property type="molecule type" value="Genomic_DNA"/>
</dbReference>
<accession>A0AAD1GZ73</accession>
<gene>
    <name evidence="3" type="ORF">MYXE_17510</name>
</gene>
<evidence type="ECO:0000256" key="1">
    <source>
        <dbReference type="ARBA" id="ARBA00023239"/>
    </source>
</evidence>
<evidence type="ECO:0000313" key="3">
    <source>
        <dbReference type="EMBL" id="BBU21961.1"/>
    </source>
</evidence>
<dbReference type="GO" id="GO:0005737">
    <property type="term" value="C:cytoplasm"/>
    <property type="evidence" value="ECO:0007669"/>
    <property type="project" value="TreeGrafter"/>
</dbReference>